<evidence type="ECO:0000313" key="8">
    <source>
        <dbReference type="EMBL" id="RKQ68744.1"/>
    </source>
</evidence>
<evidence type="ECO:0000313" key="9">
    <source>
        <dbReference type="Proteomes" id="UP000277424"/>
    </source>
</evidence>
<feature type="transmembrane region" description="Helical" evidence="7">
    <location>
        <begin position="405"/>
        <end position="423"/>
    </location>
</feature>
<feature type="transmembrane region" description="Helical" evidence="7">
    <location>
        <begin position="305"/>
        <end position="326"/>
    </location>
</feature>
<dbReference type="AlphaFoldDB" id="A0A420WCJ5"/>
<name>A0A420WCJ5_9PROT</name>
<proteinExistence type="inferred from homology"/>
<dbReference type="GO" id="GO:0005886">
    <property type="term" value="C:plasma membrane"/>
    <property type="evidence" value="ECO:0007669"/>
    <property type="project" value="TreeGrafter"/>
</dbReference>
<feature type="transmembrane region" description="Helical" evidence="7">
    <location>
        <begin position="160"/>
        <end position="179"/>
    </location>
</feature>
<dbReference type="RefSeq" id="WP_121221503.1">
    <property type="nucleotide sequence ID" value="NZ_RBIG01000003.1"/>
</dbReference>
<evidence type="ECO:0000256" key="7">
    <source>
        <dbReference type="SAM" id="Phobius"/>
    </source>
</evidence>
<comment type="caution">
    <text evidence="8">The sequence shown here is derived from an EMBL/GenBank/DDBJ whole genome shotgun (WGS) entry which is preliminary data.</text>
</comment>
<dbReference type="OrthoDB" id="9789527at2"/>
<sequence length="433" mass="46190">MNRRVWALAGPIILSNITVPLIGVVDTAVVGHLSSPHYIGAVAVGALVFNYLFWSFGFLRMGTTGLAAQAAGAGDTDEVRSTLARALLLAGSLGLAAIALQVPILSLALWAIDASADVSAEAAAYFEIRIWSAPAALAKFALIGWFLALQKARITLVMQVAMNLVNLVLDLLFVLGFGWGVEGVAAASVIAEYAGLALGLLVMRRLLAEMGGSFRRALILDAARLRQMVKVNRDIFIRTLCLLTAFGYFTAKGASMGDITLAANAIMLQFQSIMAYALDAFAHAAEVLVGRAVGSRDRAEVRRAVRICFLWALIFAVLFALAWLAVGPALVRVLTGIEAVRLAAYALLPWAIAAPLLSVWGYTFDGIFLGATRTVEVRNAMIACLALCVALGEALIPLWGNTGLWVAFMGFQVARGVTMALYYPRVERAITQA</sequence>
<comment type="subcellular location">
    <subcellularLocation>
        <location evidence="1">Membrane</location>
        <topology evidence="1">Multi-pass membrane protein</topology>
    </subcellularLocation>
</comment>
<evidence type="ECO:0000256" key="3">
    <source>
        <dbReference type="ARBA" id="ARBA00022448"/>
    </source>
</evidence>
<gene>
    <name evidence="8" type="ORF">BCL74_3226</name>
</gene>
<keyword evidence="3" id="KW-0813">Transport</keyword>
<feature type="transmembrane region" description="Helical" evidence="7">
    <location>
        <begin position="37"/>
        <end position="59"/>
    </location>
</feature>
<dbReference type="EMBL" id="RBIG01000003">
    <property type="protein sequence ID" value="RKQ68744.1"/>
    <property type="molecule type" value="Genomic_DNA"/>
</dbReference>
<keyword evidence="5 7" id="KW-1133">Transmembrane helix</keyword>
<keyword evidence="6 7" id="KW-0472">Membrane</keyword>
<evidence type="ECO:0000256" key="5">
    <source>
        <dbReference type="ARBA" id="ARBA00022989"/>
    </source>
</evidence>
<accession>A0A420WCJ5</accession>
<dbReference type="InterPro" id="IPR050222">
    <property type="entry name" value="MATE_MdtK"/>
</dbReference>
<dbReference type="GO" id="GO:0015297">
    <property type="term" value="F:antiporter activity"/>
    <property type="evidence" value="ECO:0007669"/>
    <property type="project" value="InterPro"/>
</dbReference>
<evidence type="ECO:0000256" key="1">
    <source>
        <dbReference type="ARBA" id="ARBA00004141"/>
    </source>
</evidence>
<evidence type="ECO:0000256" key="6">
    <source>
        <dbReference type="ARBA" id="ARBA00023136"/>
    </source>
</evidence>
<dbReference type="Pfam" id="PF01554">
    <property type="entry name" value="MatE"/>
    <property type="match status" value="2"/>
</dbReference>
<protein>
    <submittedName>
        <fullName evidence="8">MATE family multidrug resistance protein</fullName>
    </submittedName>
</protein>
<feature type="transmembrane region" description="Helical" evidence="7">
    <location>
        <begin position="273"/>
        <end position="293"/>
    </location>
</feature>
<reference evidence="8 9" key="1">
    <citation type="submission" date="2018-10" db="EMBL/GenBank/DDBJ databases">
        <title>Comparative analysis of microorganisms from saline springs in Andes Mountain Range, Colombia.</title>
        <authorList>
            <person name="Rubin E."/>
        </authorList>
    </citation>
    <scope>NUCLEOTIDE SEQUENCE [LARGE SCALE GENOMIC DNA]</scope>
    <source>
        <strain evidence="8 9">USBA 36</strain>
    </source>
</reference>
<feature type="transmembrane region" description="Helical" evidence="7">
    <location>
        <begin position="235"/>
        <end position="253"/>
    </location>
</feature>
<dbReference type="PANTHER" id="PTHR43298">
    <property type="entry name" value="MULTIDRUG RESISTANCE PROTEIN NORM-RELATED"/>
    <property type="match status" value="1"/>
</dbReference>
<dbReference type="InterPro" id="IPR002528">
    <property type="entry name" value="MATE_fam"/>
</dbReference>
<evidence type="ECO:0000256" key="4">
    <source>
        <dbReference type="ARBA" id="ARBA00022692"/>
    </source>
</evidence>
<feature type="transmembrane region" description="Helical" evidence="7">
    <location>
        <begin position="185"/>
        <end position="207"/>
    </location>
</feature>
<dbReference type="Proteomes" id="UP000277424">
    <property type="component" value="Unassembled WGS sequence"/>
</dbReference>
<feature type="transmembrane region" description="Helical" evidence="7">
    <location>
        <begin position="130"/>
        <end position="148"/>
    </location>
</feature>
<feature type="transmembrane region" description="Helical" evidence="7">
    <location>
        <begin position="346"/>
        <end position="368"/>
    </location>
</feature>
<dbReference type="CDD" id="cd13136">
    <property type="entry name" value="MATE_DinF_like"/>
    <property type="match status" value="1"/>
</dbReference>
<dbReference type="NCBIfam" id="TIGR00797">
    <property type="entry name" value="matE"/>
    <property type="match status" value="1"/>
</dbReference>
<feature type="transmembrane region" description="Helical" evidence="7">
    <location>
        <begin position="380"/>
        <end position="399"/>
    </location>
</feature>
<dbReference type="PANTHER" id="PTHR43298:SF2">
    <property type="entry name" value="FMN_FAD EXPORTER YEEO-RELATED"/>
    <property type="match status" value="1"/>
</dbReference>
<evidence type="ECO:0000256" key="2">
    <source>
        <dbReference type="ARBA" id="ARBA00010199"/>
    </source>
</evidence>
<organism evidence="8 9">
    <name type="scientific">Oceanibaculum indicum</name>
    <dbReference type="NCBI Taxonomy" id="526216"/>
    <lineage>
        <taxon>Bacteria</taxon>
        <taxon>Pseudomonadati</taxon>
        <taxon>Pseudomonadota</taxon>
        <taxon>Alphaproteobacteria</taxon>
        <taxon>Rhodospirillales</taxon>
        <taxon>Oceanibaculaceae</taxon>
        <taxon>Oceanibaculum</taxon>
    </lineage>
</organism>
<feature type="transmembrane region" description="Helical" evidence="7">
    <location>
        <begin position="86"/>
        <end position="110"/>
    </location>
</feature>
<keyword evidence="4 7" id="KW-0812">Transmembrane</keyword>
<dbReference type="InterPro" id="IPR044644">
    <property type="entry name" value="DinF-like"/>
</dbReference>
<dbReference type="GO" id="GO:0042910">
    <property type="term" value="F:xenobiotic transmembrane transporter activity"/>
    <property type="evidence" value="ECO:0007669"/>
    <property type="project" value="InterPro"/>
</dbReference>
<comment type="similarity">
    <text evidence="2">Belongs to the multi antimicrobial extrusion (MATE) (TC 2.A.66.1) family.</text>
</comment>